<feature type="signal peptide" evidence="1">
    <location>
        <begin position="1"/>
        <end position="18"/>
    </location>
</feature>
<accession>C6XQN1</accession>
<dbReference type="HOGENOM" id="CLU_085032_0_0_5"/>
<dbReference type="RefSeq" id="WP_015826787.1">
    <property type="nucleotide sequence ID" value="NC_012982.1"/>
</dbReference>
<dbReference type="AlphaFoldDB" id="C6XQN1"/>
<evidence type="ECO:0000313" key="2">
    <source>
        <dbReference type="EMBL" id="ACT58637.1"/>
    </source>
</evidence>
<dbReference type="EMBL" id="CP001678">
    <property type="protein sequence ID" value="ACT58637.1"/>
    <property type="molecule type" value="Genomic_DNA"/>
</dbReference>
<dbReference type="OrthoDB" id="9789685at2"/>
<dbReference type="eggNOG" id="ENOG502Z7PK">
    <property type="taxonomic scope" value="Bacteria"/>
</dbReference>
<protein>
    <recommendedName>
        <fullName evidence="4">DUF4197 domain-containing protein</fullName>
    </recommendedName>
</protein>
<keyword evidence="1" id="KW-0732">Signal</keyword>
<feature type="chain" id="PRO_5002971624" description="DUF4197 domain-containing protein" evidence="1">
    <location>
        <begin position="19"/>
        <end position="240"/>
    </location>
</feature>
<dbReference type="KEGG" id="hba:Hbal_0943"/>
<evidence type="ECO:0000256" key="1">
    <source>
        <dbReference type="SAM" id="SignalP"/>
    </source>
</evidence>
<evidence type="ECO:0008006" key="4">
    <source>
        <dbReference type="Google" id="ProtNLM"/>
    </source>
</evidence>
<organism evidence="2 3">
    <name type="scientific">Hirschia baltica (strain ATCC 49814 / DSM 5838 / IFAM 1418)</name>
    <dbReference type="NCBI Taxonomy" id="582402"/>
    <lineage>
        <taxon>Bacteria</taxon>
        <taxon>Pseudomonadati</taxon>
        <taxon>Pseudomonadota</taxon>
        <taxon>Alphaproteobacteria</taxon>
        <taxon>Hyphomonadales</taxon>
        <taxon>Hyphomonadaceae</taxon>
        <taxon>Hirschia</taxon>
    </lineage>
</organism>
<dbReference type="STRING" id="582402.Hbal_0943"/>
<dbReference type="InterPro" id="IPR025245">
    <property type="entry name" value="DUF4197"/>
</dbReference>
<dbReference type="Proteomes" id="UP000002745">
    <property type="component" value="Chromosome"/>
</dbReference>
<name>C6XQN1_HIRBI</name>
<sequence length="240" mass="25604">MSKIIAAFALLMSCATTGCVTDGNQDLANIFGGITEVAGPVTTEEVGLGLKEALKVGTERVVDHVSATNGYFEDDAIKIKLPGELAKVQKSLGRIGMDGSLNDLELKMNRAAEEAAPKAKKLFVSAVSSMTIDDAMALLNGGDNAATEFLRSKTETQLRQEFKPYVVGAMAQVGALDLAEKVVGQYLPSEMVSSVRSELITHAVDGALDGLFYYLAEEEQAIRNDPVKQTTKLLKRVFGG</sequence>
<reference evidence="3" key="1">
    <citation type="journal article" date="2011" name="J. Bacteriol.">
        <title>Genome sequences of eight morphologically diverse alphaproteobacteria.</title>
        <authorList>
            <consortium name="US DOE Joint Genome Institute"/>
            <person name="Brown P.J."/>
            <person name="Kysela D.T."/>
            <person name="Buechlein A."/>
            <person name="Hemmerich C."/>
            <person name="Brun Y.V."/>
        </authorList>
    </citation>
    <scope>NUCLEOTIDE SEQUENCE [LARGE SCALE GENOMIC DNA]</scope>
    <source>
        <strain evidence="3">ATCC 49814 / DSM 5838 / IFAM 1418</strain>
    </source>
</reference>
<gene>
    <name evidence="2" type="ordered locus">Hbal_0943</name>
</gene>
<evidence type="ECO:0000313" key="3">
    <source>
        <dbReference type="Proteomes" id="UP000002745"/>
    </source>
</evidence>
<dbReference type="PROSITE" id="PS51257">
    <property type="entry name" value="PROKAR_LIPOPROTEIN"/>
    <property type="match status" value="1"/>
</dbReference>
<proteinExistence type="predicted"/>
<dbReference type="Pfam" id="PF13852">
    <property type="entry name" value="DUF4197"/>
    <property type="match status" value="1"/>
</dbReference>
<keyword evidence="3" id="KW-1185">Reference proteome</keyword>